<dbReference type="GO" id="GO:0005886">
    <property type="term" value="C:plasma membrane"/>
    <property type="evidence" value="ECO:0007669"/>
    <property type="project" value="UniProtKB-SubCell"/>
</dbReference>
<evidence type="ECO:0000256" key="2">
    <source>
        <dbReference type="ARBA" id="ARBA00022475"/>
    </source>
</evidence>
<dbReference type="eggNOG" id="COG0392">
    <property type="taxonomic scope" value="Bacteria"/>
</dbReference>
<proteinExistence type="predicted"/>
<name>Q11B31_CHESB</name>
<gene>
    <name evidence="7" type="ordered locus">Meso_4027</name>
</gene>
<feature type="transmembrane region" description="Helical" evidence="6">
    <location>
        <begin position="88"/>
        <end position="110"/>
    </location>
</feature>
<keyword evidence="2" id="KW-1003">Cell membrane</keyword>
<feature type="transmembrane region" description="Helical" evidence="6">
    <location>
        <begin position="168"/>
        <end position="189"/>
    </location>
</feature>
<dbReference type="PANTHER" id="PTHR39087:SF2">
    <property type="entry name" value="UPF0104 MEMBRANE PROTEIN MJ1595"/>
    <property type="match status" value="1"/>
</dbReference>
<keyword evidence="4 6" id="KW-1133">Transmembrane helix</keyword>
<dbReference type="AlphaFoldDB" id="Q11B31"/>
<accession>Q11B31</accession>
<protein>
    <submittedName>
        <fullName evidence="7">Uncharacterized protein</fullName>
    </submittedName>
</protein>
<dbReference type="InterPro" id="IPR022791">
    <property type="entry name" value="L-PG_synthase/AglD"/>
</dbReference>
<evidence type="ECO:0000256" key="6">
    <source>
        <dbReference type="SAM" id="Phobius"/>
    </source>
</evidence>
<comment type="subcellular location">
    <subcellularLocation>
        <location evidence="1">Cell membrane</location>
        <topology evidence="1">Multi-pass membrane protein</topology>
    </subcellularLocation>
</comment>
<reference evidence="7" key="1">
    <citation type="submission" date="2006-06" db="EMBL/GenBank/DDBJ databases">
        <title>Complete sequence of chromosome of Chelativorans sp. BNC1.</title>
        <authorList>
            <consortium name="US DOE Joint Genome Institute"/>
            <person name="Copeland A."/>
            <person name="Lucas S."/>
            <person name="Lapidus A."/>
            <person name="Barry K."/>
            <person name="Detter J.C."/>
            <person name="Glavina del Rio T."/>
            <person name="Hammon N."/>
            <person name="Israni S."/>
            <person name="Dalin E."/>
            <person name="Tice H."/>
            <person name="Pitluck S."/>
            <person name="Chertkov O."/>
            <person name="Brettin T."/>
            <person name="Bruce D."/>
            <person name="Han C."/>
            <person name="Tapia R."/>
            <person name="Gilna P."/>
            <person name="Schmutz J."/>
            <person name="Larimer F."/>
            <person name="Land M."/>
            <person name="Hauser L."/>
            <person name="Kyrpides N."/>
            <person name="Mikhailova N."/>
            <person name="Richardson P."/>
        </authorList>
    </citation>
    <scope>NUCLEOTIDE SEQUENCE</scope>
    <source>
        <strain evidence="7">BNC1</strain>
    </source>
</reference>
<evidence type="ECO:0000313" key="7">
    <source>
        <dbReference type="EMBL" id="ABG65394.1"/>
    </source>
</evidence>
<evidence type="ECO:0000256" key="1">
    <source>
        <dbReference type="ARBA" id="ARBA00004651"/>
    </source>
</evidence>
<keyword evidence="3 6" id="KW-0812">Transmembrane</keyword>
<dbReference type="EMBL" id="CP000390">
    <property type="protein sequence ID" value="ABG65394.1"/>
    <property type="molecule type" value="Genomic_DNA"/>
</dbReference>
<evidence type="ECO:0000256" key="4">
    <source>
        <dbReference type="ARBA" id="ARBA00022989"/>
    </source>
</evidence>
<evidence type="ECO:0000256" key="5">
    <source>
        <dbReference type="ARBA" id="ARBA00023136"/>
    </source>
</evidence>
<sequence length="317" mass="33924">MKKSSGRSSLKRFLGWAIAVVAVILSGYLLYRTLSKYDWNELVQAVTAVPLQRMAFALAFTAASYLCLTGFDWLALRYAGHPLAYPRAALASFTSLSLGHNIGFAALSSGAIRYRFYSRWGLSAEEVAKVIVFCGFTVGLGLSILGGIGLIANPGLAERVIGIRRQTVYLIGGICLAWPAVYILLAGFLGGRAVHLRGRRLEMPRFRLALAQTVIGTLNFAFVAAALHQAISALAEVAYLEVAAVYVSANVATLITHAPGGLGVIESVVLYLLPQAHLIGAVLVFRFAYFLLPLFMGSILLALSEALLSRPGAETAS</sequence>
<dbReference type="KEGG" id="mes:Meso_4027"/>
<feature type="transmembrane region" description="Helical" evidence="6">
    <location>
        <begin position="209"/>
        <end position="227"/>
    </location>
</feature>
<dbReference type="Pfam" id="PF03706">
    <property type="entry name" value="LPG_synthase_TM"/>
    <property type="match status" value="1"/>
</dbReference>
<keyword evidence="5 6" id="KW-0472">Membrane</keyword>
<organism evidence="7">
    <name type="scientific">Chelativorans sp. (strain BNC1)</name>
    <dbReference type="NCBI Taxonomy" id="266779"/>
    <lineage>
        <taxon>Bacteria</taxon>
        <taxon>Pseudomonadati</taxon>
        <taxon>Pseudomonadota</taxon>
        <taxon>Alphaproteobacteria</taxon>
        <taxon>Hyphomicrobiales</taxon>
        <taxon>Phyllobacteriaceae</taxon>
        <taxon>Chelativorans</taxon>
    </lineage>
</organism>
<feature type="transmembrane region" description="Helical" evidence="6">
    <location>
        <begin position="51"/>
        <end position="76"/>
    </location>
</feature>
<feature type="transmembrane region" description="Helical" evidence="6">
    <location>
        <begin position="12"/>
        <end position="31"/>
    </location>
</feature>
<evidence type="ECO:0000256" key="3">
    <source>
        <dbReference type="ARBA" id="ARBA00022692"/>
    </source>
</evidence>
<dbReference type="HOGENOM" id="CLU_056539_0_1_5"/>
<feature type="transmembrane region" description="Helical" evidence="6">
    <location>
        <begin position="278"/>
        <end position="303"/>
    </location>
</feature>
<dbReference type="PANTHER" id="PTHR39087">
    <property type="entry name" value="UPF0104 MEMBRANE PROTEIN MJ1595"/>
    <property type="match status" value="1"/>
</dbReference>
<feature type="transmembrane region" description="Helical" evidence="6">
    <location>
        <begin position="130"/>
        <end position="156"/>
    </location>
</feature>